<comment type="caution">
    <text evidence="2">The sequence shown here is derived from an EMBL/GenBank/DDBJ whole genome shotgun (WGS) entry which is preliminary data.</text>
</comment>
<gene>
    <name evidence="2" type="ORF">BpHYR1_003106</name>
</gene>
<evidence type="ECO:0000256" key="1">
    <source>
        <dbReference type="SAM" id="Phobius"/>
    </source>
</evidence>
<feature type="transmembrane region" description="Helical" evidence="1">
    <location>
        <begin position="6"/>
        <end position="29"/>
    </location>
</feature>
<protein>
    <submittedName>
        <fullName evidence="2">Uncharacterized protein</fullName>
    </submittedName>
</protein>
<organism evidence="2 3">
    <name type="scientific">Brachionus plicatilis</name>
    <name type="common">Marine rotifer</name>
    <name type="synonym">Brachionus muelleri</name>
    <dbReference type="NCBI Taxonomy" id="10195"/>
    <lineage>
        <taxon>Eukaryota</taxon>
        <taxon>Metazoa</taxon>
        <taxon>Spiralia</taxon>
        <taxon>Gnathifera</taxon>
        <taxon>Rotifera</taxon>
        <taxon>Eurotatoria</taxon>
        <taxon>Monogononta</taxon>
        <taxon>Pseudotrocha</taxon>
        <taxon>Ploima</taxon>
        <taxon>Brachionidae</taxon>
        <taxon>Brachionus</taxon>
    </lineage>
</organism>
<keyword evidence="3" id="KW-1185">Reference proteome</keyword>
<accession>A0A3M7P8Q0</accession>
<keyword evidence="1" id="KW-1133">Transmembrane helix</keyword>
<evidence type="ECO:0000313" key="2">
    <source>
        <dbReference type="EMBL" id="RMZ95442.1"/>
    </source>
</evidence>
<proteinExistence type="predicted"/>
<dbReference type="EMBL" id="REGN01012429">
    <property type="protein sequence ID" value="RMZ95442.1"/>
    <property type="molecule type" value="Genomic_DNA"/>
</dbReference>
<evidence type="ECO:0000313" key="3">
    <source>
        <dbReference type="Proteomes" id="UP000276133"/>
    </source>
</evidence>
<sequence>MNFVFVLPAFILNIYMVGKAITYKFISCFNFYNVSFVQARIVLILIYFLGTFVTVVFLSLMDTSKKCVHIGSFFLLILTITLCGLNIALLVNVNRTPKDISPKTIKIALLKWDEIEKIKSGGNLSEVDIDAKILGSLNELIKSENKSTNSKRCSKESCTYYYKRFYQRRPNHQHDYPVYNYRFFKNDGYSLDDEKLFNNYGVYMIQEFLGKKEPAWKGFGKCEVKQPKFDLKLDRNLPMDSATNL</sequence>
<feature type="transmembrane region" description="Helical" evidence="1">
    <location>
        <begin position="41"/>
        <end position="61"/>
    </location>
</feature>
<feature type="transmembrane region" description="Helical" evidence="1">
    <location>
        <begin position="73"/>
        <end position="93"/>
    </location>
</feature>
<keyword evidence="1" id="KW-0472">Membrane</keyword>
<name>A0A3M7P8Q0_BRAPC</name>
<keyword evidence="1" id="KW-0812">Transmembrane</keyword>
<reference evidence="2 3" key="1">
    <citation type="journal article" date="2018" name="Sci. Rep.">
        <title>Genomic signatures of local adaptation to the degree of environmental predictability in rotifers.</title>
        <authorList>
            <person name="Franch-Gras L."/>
            <person name="Hahn C."/>
            <person name="Garcia-Roger E.M."/>
            <person name="Carmona M.J."/>
            <person name="Serra M."/>
            <person name="Gomez A."/>
        </authorList>
    </citation>
    <scope>NUCLEOTIDE SEQUENCE [LARGE SCALE GENOMIC DNA]</scope>
    <source>
        <strain evidence="2">HYR1</strain>
    </source>
</reference>
<dbReference type="AlphaFoldDB" id="A0A3M7P8Q0"/>
<dbReference type="Proteomes" id="UP000276133">
    <property type="component" value="Unassembled WGS sequence"/>
</dbReference>